<sequence>MSSWTDSTKLFTSKINPVDGGCTENTLLSYIISPVYQIYLTDYTTVGLTLKYTSGVSGVITSELCIAQILGDDGSKYQCISKYDETNKLLTATVNTIQLASCTTDGCKPNGTATYYAVIYNGKAKGTDLNLDVTSCDGTFTPWVTQGLSTYTQITDKNVTAQSTPAGQTLILSSKEKGNPYHAKIVSGSTLPSAVTALSFSVPQSNVCKKDNIPKTLGLQNALVTPIIQAVAVNTTTNNFDYPIDINITYDKNVVQDDEDICLAVMGTYTKKGAAAVGFVKCISKGNNGTLSGKINTVS</sequence>
<evidence type="ECO:0000313" key="2">
    <source>
        <dbReference type="EMBL" id="JAQ06394.1"/>
    </source>
</evidence>
<reference evidence="1" key="2">
    <citation type="submission" date="2014-07" db="EMBL/GenBank/DDBJ databases">
        <authorList>
            <person name="Hull J."/>
        </authorList>
    </citation>
    <scope>NUCLEOTIDE SEQUENCE</scope>
</reference>
<dbReference type="EMBL" id="GBHO01018125">
    <property type="protein sequence ID" value="JAG25479.1"/>
    <property type="molecule type" value="Transcribed_RNA"/>
</dbReference>
<accession>A0A0A9XZZ6</accession>
<dbReference type="AlphaFoldDB" id="A0A0A9XZZ6"/>
<reference evidence="1" key="1">
    <citation type="journal article" date="2014" name="PLoS ONE">
        <title>Transcriptome-Based Identification of ABC Transporters in the Western Tarnished Plant Bug Lygus hesperus.</title>
        <authorList>
            <person name="Hull J.J."/>
            <person name="Chaney K."/>
            <person name="Geib S.M."/>
            <person name="Fabrick J.A."/>
            <person name="Brent C.S."/>
            <person name="Walsh D."/>
            <person name="Lavine L.C."/>
        </authorList>
    </citation>
    <scope>NUCLEOTIDE SEQUENCE</scope>
</reference>
<dbReference type="EMBL" id="GDHC01012235">
    <property type="protein sequence ID" value="JAQ06394.1"/>
    <property type="molecule type" value="Transcribed_RNA"/>
</dbReference>
<reference evidence="2" key="3">
    <citation type="journal article" date="2016" name="Gigascience">
        <title>De novo construction of an expanded transcriptome assembly for the western tarnished plant bug, Lygus hesperus.</title>
        <authorList>
            <person name="Tassone E.E."/>
            <person name="Geib S.M."/>
            <person name="Hall B."/>
            <person name="Fabrick J.A."/>
            <person name="Brent C.S."/>
            <person name="Hull J.J."/>
        </authorList>
    </citation>
    <scope>NUCLEOTIDE SEQUENCE</scope>
</reference>
<evidence type="ECO:0000313" key="1">
    <source>
        <dbReference type="EMBL" id="JAG25479.1"/>
    </source>
</evidence>
<organism evidence="1">
    <name type="scientific">Lygus hesperus</name>
    <name type="common">Western plant bug</name>
    <dbReference type="NCBI Taxonomy" id="30085"/>
    <lineage>
        <taxon>Eukaryota</taxon>
        <taxon>Metazoa</taxon>
        <taxon>Ecdysozoa</taxon>
        <taxon>Arthropoda</taxon>
        <taxon>Hexapoda</taxon>
        <taxon>Insecta</taxon>
        <taxon>Pterygota</taxon>
        <taxon>Neoptera</taxon>
        <taxon>Paraneoptera</taxon>
        <taxon>Hemiptera</taxon>
        <taxon>Heteroptera</taxon>
        <taxon>Panheteroptera</taxon>
        <taxon>Cimicomorpha</taxon>
        <taxon>Miridae</taxon>
        <taxon>Mirini</taxon>
        <taxon>Lygus</taxon>
    </lineage>
</organism>
<proteinExistence type="predicted"/>
<gene>
    <name evidence="1" type="primary">IIV3-065R</name>
    <name evidence="1" type="ORF">CM83_1325</name>
    <name evidence="2" type="ORF">g.95427</name>
</gene>
<protein>
    <submittedName>
        <fullName evidence="1">Ribonucleoside-diphosphate reductase large subunit</fullName>
    </submittedName>
</protein>
<name>A0A0A9XZZ6_LYGHE</name>